<protein>
    <submittedName>
        <fullName evidence="2">Uncharacterized protein</fullName>
    </submittedName>
</protein>
<keyword evidence="3" id="KW-1185">Reference proteome</keyword>
<dbReference type="RefSeq" id="WP_325774643.1">
    <property type="nucleotide sequence ID" value="NZ_VTDN01000002.1"/>
</dbReference>
<evidence type="ECO:0000256" key="1">
    <source>
        <dbReference type="SAM" id="Coils"/>
    </source>
</evidence>
<gene>
    <name evidence="2" type="ORF">I2F25_03145</name>
</gene>
<name>A0ABU6DT32_9GAMM</name>
<evidence type="ECO:0000313" key="3">
    <source>
        <dbReference type="Proteomes" id="UP001339883"/>
    </source>
</evidence>
<proteinExistence type="predicted"/>
<evidence type="ECO:0000313" key="2">
    <source>
        <dbReference type="EMBL" id="MEB5476058.1"/>
    </source>
</evidence>
<dbReference type="Proteomes" id="UP001339883">
    <property type="component" value="Unassembled WGS sequence"/>
</dbReference>
<dbReference type="EMBL" id="VTDN01000002">
    <property type="protein sequence ID" value="MEB5476058.1"/>
    <property type="molecule type" value="Genomic_DNA"/>
</dbReference>
<keyword evidence="1" id="KW-0175">Coiled coil</keyword>
<organism evidence="2 3">
    <name type="scientific">Acinetobacter pollinis</name>
    <dbReference type="NCBI Taxonomy" id="2605270"/>
    <lineage>
        <taxon>Bacteria</taxon>
        <taxon>Pseudomonadati</taxon>
        <taxon>Pseudomonadota</taxon>
        <taxon>Gammaproteobacteria</taxon>
        <taxon>Moraxellales</taxon>
        <taxon>Moraxellaceae</taxon>
        <taxon>Acinetobacter</taxon>
    </lineage>
</organism>
<comment type="caution">
    <text evidence="2">The sequence shown here is derived from an EMBL/GenBank/DDBJ whole genome shotgun (WGS) entry which is preliminary data.</text>
</comment>
<sequence>MILAISLYSDWREKYIFENIDKDLRAIQILTSELKFIINQVPITNSDIDKKDKREFYEKYWMLKVHSSYIKEFSDPETTKLVDNYIELLKNTMGDDFDKICNQLEDIENTCDDLHKKISDERQRIFLENG</sequence>
<reference evidence="2 3" key="1">
    <citation type="submission" date="2019-08" db="EMBL/GenBank/DDBJ databases">
        <title>Five species of Acinetobacter isolated from floral nectar and animal pollinators.</title>
        <authorList>
            <person name="Hendry T.A."/>
        </authorList>
    </citation>
    <scope>NUCLEOTIDE SEQUENCE [LARGE SCALE GENOMIC DNA]</scope>
    <source>
        <strain evidence="2 3">MD18.27</strain>
    </source>
</reference>
<accession>A0ABU6DT32</accession>
<feature type="coiled-coil region" evidence="1">
    <location>
        <begin position="97"/>
        <end position="124"/>
    </location>
</feature>